<comment type="similarity">
    <text evidence="1 3">Belongs to the CMC family.</text>
</comment>
<keyword evidence="3" id="KW-0496">Mitochondrion</keyword>
<organism evidence="4 5">
    <name type="scientific">Marasmiellus scandens</name>
    <dbReference type="NCBI Taxonomy" id="2682957"/>
    <lineage>
        <taxon>Eukaryota</taxon>
        <taxon>Fungi</taxon>
        <taxon>Dikarya</taxon>
        <taxon>Basidiomycota</taxon>
        <taxon>Agaricomycotina</taxon>
        <taxon>Agaricomycetes</taxon>
        <taxon>Agaricomycetidae</taxon>
        <taxon>Agaricales</taxon>
        <taxon>Marasmiineae</taxon>
        <taxon>Omphalotaceae</taxon>
        <taxon>Marasmiellus</taxon>
    </lineage>
</organism>
<evidence type="ECO:0000256" key="3">
    <source>
        <dbReference type="RuleBase" id="RU364104"/>
    </source>
</evidence>
<comment type="function">
    <text evidence="3">Required for mitochondrial cytochrome c oxidase (COX) assembly and respiration.</text>
</comment>
<name>A0ABR1IUP4_9AGAR</name>
<dbReference type="Pfam" id="PF08583">
    <property type="entry name" value="Cmc1"/>
    <property type="match status" value="1"/>
</dbReference>
<keyword evidence="3" id="KW-0143">Chaperone</keyword>
<keyword evidence="3" id="KW-0472">Membrane</keyword>
<dbReference type="EMBL" id="JBANRG010000061">
    <property type="protein sequence ID" value="KAK7441721.1"/>
    <property type="molecule type" value="Genomic_DNA"/>
</dbReference>
<protein>
    <recommendedName>
        <fullName evidence="3">COX assembly mitochondrial protein</fullName>
    </recommendedName>
</protein>
<evidence type="ECO:0000313" key="5">
    <source>
        <dbReference type="Proteomes" id="UP001498398"/>
    </source>
</evidence>
<dbReference type="InterPro" id="IPR013892">
    <property type="entry name" value="Cyt_c_biogenesis_Cmc1-like"/>
</dbReference>
<reference evidence="4 5" key="1">
    <citation type="submission" date="2024-01" db="EMBL/GenBank/DDBJ databases">
        <title>A draft genome for the cacao thread blight pathogen Marasmiellus scandens.</title>
        <authorList>
            <person name="Baruah I.K."/>
            <person name="Leung J."/>
            <person name="Bukari Y."/>
            <person name="Amoako-Attah I."/>
            <person name="Meinhardt L.W."/>
            <person name="Bailey B.A."/>
            <person name="Cohen S.P."/>
        </authorList>
    </citation>
    <scope>NUCLEOTIDE SEQUENCE [LARGE SCALE GENOMIC DNA]</scope>
    <source>
        <strain evidence="4 5">GH-19</strain>
    </source>
</reference>
<evidence type="ECO:0000313" key="4">
    <source>
        <dbReference type="EMBL" id="KAK7441721.1"/>
    </source>
</evidence>
<sequence length="79" mass="9460">MHPQLSDKKIVCKDFIQALEQCHLSNWSRLTGGCNKYKDEMNQCLHRESMVRASRNREDAKERRAKRDRVMKEFMEETS</sequence>
<evidence type="ECO:0000256" key="2">
    <source>
        <dbReference type="ARBA" id="ARBA00023157"/>
    </source>
</evidence>
<keyword evidence="5" id="KW-1185">Reference proteome</keyword>
<proteinExistence type="inferred from homology"/>
<keyword evidence="3" id="KW-0999">Mitochondrion inner membrane</keyword>
<comment type="subcellular location">
    <subcellularLocation>
        <location evidence="3">Mitochondrion inner membrane</location>
    </subcellularLocation>
</comment>
<gene>
    <name evidence="4" type="ORF">VKT23_016384</name>
</gene>
<comment type="caution">
    <text evidence="4">The sequence shown here is derived from an EMBL/GenBank/DDBJ whole genome shotgun (WGS) entry which is preliminary data.</text>
</comment>
<dbReference type="Proteomes" id="UP001498398">
    <property type="component" value="Unassembled WGS sequence"/>
</dbReference>
<keyword evidence="2" id="KW-1015">Disulfide bond</keyword>
<evidence type="ECO:0000256" key="1">
    <source>
        <dbReference type="ARBA" id="ARBA00007347"/>
    </source>
</evidence>
<accession>A0ABR1IUP4</accession>